<dbReference type="InterPro" id="IPR035931">
    <property type="entry name" value="YlxR-like_sf"/>
</dbReference>
<proteinExistence type="predicted"/>
<sequence>MDPVRTCIGCRSRQERTGLVRVVAVSGQIRFDRDGRLPGRGAWLHPSAACIGRAIERRAFGRAFRHGRVDVAEAREYARQLADAQAPARTEKAERTMDNS</sequence>
<protein>
    <submittedName>
        <fullName evidence="2">YlxR family protein</fullName>
    </submittedName>
</protein>
<dbReference type="AlphaFoldDB" id="A0A7J5BSK6"/>
<dbReference type="Proteomes" id="UP000467240">
    <property type="component" value="Unassembled WGS sequence"/>
</dbReference>
<organism evidence="2 3">
    <name type="scientific">Pseudoclavibacter chungangensis</name>
    <dbReference type="NCBI Taxonomy" id="587635"/>
    <lineage>
        <taxon>Bacteria</taxon>
        <taxon>Bacillati</taxon>
        <taxon>Actinomycetota</taxon>
        <taxon>Actinomycetes</taxon>
        <taxon>Micrococcales</taxon>
        <taxon>Microbacteriaceae</taxon>
        <taxon>Pseudoclavibacter</taxon>
    </lineage>
</organism>
<dbReference type="EMBL" id="WBJZ01000009">
    <property type="protein sequence ID" value="KAB1657300.1"/>
    <property type="molecule type" value="Genomic_DNA"/>
</dbReference>
<dbReference type="OrthoDB" id="5244965at2"/>
<keyword evidence="3" id="KW-1185">Reference proteome</keyword>
<dbReference type="InterPro" id="IPR007393">
    <property type="entry name" value="YlxR_dom"/>
</dbReference>
<dbReference type="InterPro" id="IPR037465">
    <property type="entry name" value="YlxR"/>
</dbReference>
<evidence type="ECO:0000313" key="3">
    <source>
        <dbReference type="Proteomes" id="UP000467240"/>
    </source>
</evidence>
<dbReference type="Pfam" id="PF04296">
    <property type="entry name" value="YlxR"/>
    <property type="match status" value="1"/>
</dbReference>
<dbReference type="PANTHER" id="PTHR34215:SF1">
    <property type="entry name" value="YLXR DOMAIN-CONTAINING PROTEIN"/>
    <property type="match status" value="1"/>
</dbReference>
<comment type="caution">
    <text evidence="2">The sequence shown here is derived from an EMBL/GenBank/DDBJ whole genome shotgun (WGS) entry which is preliminary data.</text>
</comment>
<accession>A0A7J5BSK6</accession>
<reference evidence="2 3" key="1">
    <citation type="submission" date="2019-09" db="EMBL/GenBank/DDBJ databases">
        <title>Phylogeny of genus Pseudoclavibacter and closely related genus.</title>
        <authorList>
            <person name="Li Y."/>
        </authorList>
    </citation>
    <scope>NUCLEOTIDE SEQUENCE [LARGE SCALE GENOMIC DNA]</scope>
    <source>
        <strain evidence="2 3">DSM 23821</strain>
    </source>
</reference>
<evidence type="ECO:0000259" key="1">
    <source>
        <dbReference type="Pfam" id="PF04296"/>
    </source>
</evidence>
<dbReference type="Gene3D" id="3.30.1230.10">
    <property type="entry name" value="YlxR-like"/>
    <property type="match status" value="1"/>
</dbReference>
<feature type="domain" description="YlxR" evidence="1">
    <location>
        <begin position="5"/>
        <end position="70"/>
    </location>
</feature>
<dbReference type="RefSeq" id="WP_158040465.1">
    <property type="nucleotide sequence ID" value="NZ_JACCFV010000001.1"/>
</dbReference>
<gene>
    <name evidence="2" type="ORF">F8O01_08640</name>
</gene>
<dbReference type="PANTHER" id="PTHR34215">
    <property type="entry name" value="BLL0784 PROTEIN"/>
    <property type="match status" value="1"/>
</dbReference>
<evidence type="ECO:0000313" key="2">
    <source>
        <dbReference type="EMBL" id="KAB1657300.1"/>
    </source>
</evidence>
<dbReference type="SUPFAM" id="SSF64376">
    <property type="entry name" value="YlxR-like"/>
    <property type="match status" value="1"/>
</dbReference>
<name>A0A7J5BSK6_9MICO</name>